<dbReference type="AlphaFoldDB" id="A0ABD5MF33"/>
<dbReference type="PANTHER" id="PTHR16469:SF27">
    <property type="entry name" value="UBIQUITIN-ASSOCIATED AND SH3 DOMAIN-CONTAINING BA-RELATED"/>
    <property type="match status" value="1"/>
</dbReference>
<dbReference type="InterPro" id="IPR051710">
    <property type="entry name" value="Phosphatase_SH3-domain"/>
</dbReference>
<dbReference type="Gene3D" id="3.40.50.1240">
    <property type="entry name" value="Phosphoglycerate mutase-like"/>
    <property type="match status" value="1"/>
</dbReference>
<dbReference type="InterPro" id="IPR029033">
    <property type="entry name" value="His_PPase_superfam"/>
</dbReference>
<proteinExistence type="predicted"/>
<dbReference type="InterPro" id="IPR013078">
    <property type="entry name" value="His_Pase_superF_clade-1"/>
</dbReference>
<dbReference type="SUPFAM" id="SSF53254">
    <property type="entry name" value="Phosphoglycerate mutase-like"/>
    <property type="match status" value="1"/>
</dbReference>
<evidence type="ECO:0000313" key="1">
    <source>
        <dbReference type="EMBL" id="MFA1609946.1"/>
    </source>
</evidence>
<dbReference type="Pfam" id="PF00300">
    <property type="entry name" value="His_Phos_1"/>
    <property type="match status" value="1"/>
</dbReference>
<dbReference type="Proteomes" id="UP001570511">
    <property type="component" value="Unassembled WGS sequence"/>
</dbReference>
<comment type="caution">
    <text evidence="1">The sequence shown here is derived from an EMBL/GenBank/DDBJ whole genome shotgun (WGS) entry which is preliminary data.</text>
</comment>
<dbReference type="PANTHER" id="PTHR16469">
    <property type="entry name" value="UBIQUITIN-ASSOCIATED AND SH3 DOMAIN-CONTAINING BA-RELATED"/>
    <property type="match status" value="1"/>
</dbReference>
<dbReference type="CDD" id="cd07067">
    <property type="entry name" value="HP_PGM_like"/>
    <property type="match status" value="1"/>
</dbReference>
<keyword evidence="2" id="KW-1185">Reference proteome</keyword>
<dbReference type="RefSeq" id="WP_372387096.1">
    <property type="nucleotide sequence ID" value="NZ_JBGNYA010000001.1"/>
</dbReference>
<evidence type="ECO:0000313" key="2">
    <source>
        <dbReference type="Proteomes" id="UP001570511"/>
    </source>
</evidence>
<protein>
    <submittedName>
        <fullName evidence="1">Histidine phosphatase family protein</fullName>
    </submittedName>
</protein>
<organism evidence="1 2">
    <name type="scientific">Halobellus rubicundus</name>
    <dbReference type="NCBI Taxonomy" id="2996466"/>
    <lineage>
        <taxon>Archaea</taxon>
        <taxon>Methanobacteriati</taxon>
        <taxon>Methanobacteriota</taxon>
        <taxon>Stenosarchaea group</taxon>
        <taxon>Halobacteria</taxon>
        <taxon>Halobacteriales</taxon>
        <taxon>Haloferacaceae</taxon>
        <taxon>Halobellus</taxon>
    </lineage>
</organism>
<dbReference type="SMART" id="SM00855">
    <property type="entry name" value="PGAM"/>
    <property type="match status" value="1"/>
</dbReference>
<name>A0ABD5MF33_9EURY</name>
<dbReference type="EMBL" id="JBGNYA010000001">
    <property type="protein sequence ID" value="MFA1609946.1"/>
    <property type="molecule type" value="Genomic_DNA"/>
</dbReference>
<gene>
    <name evidence="1" type="ORF">OS889_02860</name>
</gene>
<accession>A0ABD5MF33</accession>
<sequence length="211" mass="23170">MADVVWAVRHGERQDTVDPDWEAHAERLHDPPLTELGRWAAWRVGRRLAESGPPFDAVYASPFLRTVETADEICREIRREGRLEPGLGEHRNPEWFDAEPETLPVDELTARFDTIRADREPYVRPTFPETGAAATARVGETVRRIVADEPGTVLVVGHGLTIGGVVDGLVGSTDGVDAPLCGLTRVEQVGGEEGTEAGEWRLDFSGDTSHL</sequence>
<reference evidence="1 2" key="1">
    <citation type="submission" date="2024-08" db="EMBL/GenBank/DDBJ databases">
        <title>Halobellus sp. MBLA0158 whole genome sequence.</title>
        <authorList>
            <person name="Hwang C.Y."/>
            <person name="Cho E.-S."/>
            <person name="Seo M.-J."/>
        </authorList>
    </citation>
    <scope>NUCLEOTIDE SEQUENCE [LARGE SCALE GENOMIC DNA]</scope>
    <source>
        <strain evidence="1 2">MBLA0158</strain>
    </source>
</reference>